<sequence>MKKTLSIVSAILSAVIISGCLDSSKTNSATNSNSRNKPIVVGNNMKTGYIGSLKIPDRSVLPQDIAFDPAKESLIVSGAGKESIERGQIWEAGRDETVFSVDPVVTTGTETFLKGDGISYDPFKGILYACSNPGNRLSTVHPTVVVFERNNENEFIWKAVINFETKDHEYCAKLHLLDGFLFVVNKFADDKTYAALYSVNTEVDPLPANLGVSVTYEKIGYDNPADVLNKPLINSIQRVEQHEIGTWKLLLLDQNKKQIFEVALEKPTTATDPLALVGSIKKRSIPGDIDTPLSFLNRDDELMFIADKDAVYSAMYSKEGELIKSSKFSDLSLNMNVTGMSFGQDKFGATIYPVFFLTSQTLHKQSYYTVDEFAFDPITGM</sequence>
<accession>A0A0S4M560</accession>
<dbReference type="RefSeq" id="WP_092343288.1">
    <property type="nucleotide sequence ID" value="NZ_FLSL01000098.1"/>
</dbReference>
<keyword evidence="2" id="KW-1185">Reference proteome</keyword>
<dbReference type="OrthoDB" id="9872224at2"/>
<protein>
    <submittedName>
        <fullName evidence="1">Putative exported protein</fullName>
    </submittedName>
</protein>
<reference evidence="2" key="1">
    <citation type="submission" date="2015-11" db="EMBL/GenBank/DDBJ databases">
        <authorList>
            <person name="Seth-Smith H.M.B."/>
        </authorList>
    </citation>
    <scope>NUCLEOTIDE SEQUENCE [LARGE SCALE GENOMIC DNA]</scope>
    <source>
        <strain evidence="2">2013Ark11</strain>
    </source>
</reference>
<name>A0A0S4M560_9BURK</name>
<proteinExistence type="predicted"/>
<evidence type="ECO:0000313" key="1">
    <source>
        <dbReference type="EMBL" id="CUT18108.1"/>
    </source>
</evidence>
<dbReference type="AlphaFoldDB" id="A0A0S4M560"/>
<evidence type="ECO:0000313" key="2">
    <source>
        <dbReference type="Proteomes" id="UP000198651"/>
    </source>
</evidence>
<dbReference type="EMBL" id="LN906597">
    <property type="protein sequence ID" value="CUT18108.1"/>
    <property type="molecule type" value="Genomic_DNA"/>
</dbReference>
<dbReference type="Proteomes" id="UP000198651">
    <property type="component" value="Chromosome I"/>
</dbReference>
<dbReference type="PROSITE" id="PS51257">
    <property type="entry name" value="PROKAR_LIPOPROTEIN"/>
    <property type="match status" value="1"/>
</dbReference>
<dbReference type="SUPFAM" id="SSF63825">
    <property type="entry name" value="YWTD domain"/>
    <property type="match status" value="1"/>
</dbReference>
<organism evidence="1 2">
    <name type="scientific">Candidatus Ichthyocystis hellenicum</name>
    <dbReference type="NCBI Taxonomy" id="1561003"/>
    <lineage>
        <taxon>Bacteria</taxon>
        <taxon>Pseudomonadati</taxon>
        <taxon>Pseudomonadota</taxon>
        <taxon>Betaproteobacteria</taxon>
        <taxon>Burkholderiales</taxon>
        <taxon>Candidatus Ichthyocystis</taxon>
    </lineage>
</organism>
<gene>
    <name evidence="1" type="ORF">Ark11_1304</name>
</gene>